<protein>
    <recommendedName>
        <fullName evidence="5">Bis(5'-nucleosyl)-tetraphosphatase, symmetrical</fullName>
        <ecNumber evidence="5">3.6.1.41</ecNumber>
    </recommendedName>
    <alternativeName>
        <fullName evidence="5">Ap4A hydrolase</fullName>
    </alternativeName>
    <alternativeName>
        <fullName evidence="5">Diadenosine 5',5'''-P1,P4-tetraphosphate pyrophosphohydrolase</fullName>
    </alternativeName>
    <alternativeName>
        <fullName evidence="5">Diadenosine tetraphosphatase</fullName>
    </alternativeName>
</protein>
<dbReference type="AlphaFoldDB" id="A0A5E4PKC8"/>
<dbReference type="InterPro" id="IPR029052">
    <property type="entry name" value="Metallo-depent_PP-like"/>
</dbReference>
<dbReference type="SUPFAM" id="SSF56300">
    <property type="entry name" value="Metallo-dependent phosphatases"/>
    <property type="match status" value="1"/>
</dbReference>
<reference evidence="7 8" key="1">
    <citation type="submission" date="2019-08" db="EMBL/GenBank/DDBJ databases">
        <authorList>
            <person name="Guy L."/>
        </authorList>
    </citation>
    <scope>NUCLEOTIDE SEQUENCE [LARGE SCALE GENOMIC DNA]</scope>
    <source>
        <strain evidence="7 8">SGT-108</strain>
    </source>
</reference>
<keyword evidence="3 5" id="KW-0378">Hydrolase</keyword>
<evidence type="ECO:0000256" key="3">
    <source>
        <dbReference type="ARBA" id="ARBA00022801"/>
    </source>
</evidence>
<feature type="domain" description="Calcineurin-like phosphoesterase" evidence="6">
    <location>
        <begin position="1"/>
        <end position="154"/>
    </location>
</feature>
<comment type="catalytic activity">
    <reaction evidence="4 5">
        <text>P(1),P(4)-bis(5'-adenosyl) tetraphosphate + H2O = 2 ADP + 2 H(+)</text>
        <dbReference type="Rhea" id="RHEA:24252"/>
        <dbReference type="ChEBI" id="CHEBI:15377"/>
        <dbReference type="ChEBI" id="CHEBI:15378"/>
        <dbReference type="ChEBI" id="CHEBI:58141"/>
        <dbReference type="ChEBI" id="CHEBI:456216"/>
        <dbReference type="EC" id="3.6.1.41"/>
    </reaction>
</comment>
<dbReference type="PIRSF" id="PIRSF000903">
    <property type="entry name" value="B5n-ttraPtase_sm"/>
    <property type="match status" value="1"/>
</dbReference>
<dbReference type="EMBL" id="LR699119">
    <property type="protein sequence ID" value="VVC76851.1"/>
    <property type="molecule type" value="Genomic_DNA"/>
</dbReference>
<evidence type="ECO:0000256" key="5">
    <source>
        <dbReference type="HAMAP-Rule" id="MF_00199"/>
    </source>
</evidence>
<dbReference type="KEGG" id="asip:AQUSIP_21780"/>
<dbReference type="HAMAP" id="MF_00199">
    <property type="entry name" value="ApaH"/>
    <property type="match status" value="1"/>
</dbReference>
<dbReference type="Proteomes" id="UP000324194">
    <property type="component" value="Chromosome 1"/>
</dbReference>
<evidence type="ECO:0000256" key="2">
    <source>
        <dbReference type="ARBA" id="ARBA00005419"/>
    </source>
</evidence>
<dbReference type="OrthoDB" id="9807890at2"/>
<dbReference type="PANTHER" id="PTHR40942">
    <property type="match status" value="1"/>
</dbReference>
<evidence type="ECO:0000259" key="6">
    <source>
        <dbReference type="Pfam" id="PF00149"/>
    </source>
</evidence>
<name>A0A5E4PKC8_9COXI</name>
<dbReference type="EC" id="3.6.1.41" evidence="5"/>
<sequence>MTIYAIGDIQGCFAELEKLLAEIRFNPQTDSLWFTGDLVNRGPDSLKVLRWIKALGEAQVAVLGNHDLHLLAVAYGVRSQHRGDTLDEILRAPDKIELIEWLRHRPLLHFDRAAGFVVTHAGLAPCWSLKLARELAHEAETALRGAAPEIFLKQMYGDLPDKWSDDLSGADRYRCIINYFTRMRFCYPDGRLDLSYKGEIAGKPRELLPWFEVPDRVNAGVKILFGHWAALNGNTSVPGLYALDTGCVWGNCLTALRLEDEKRFSVRCA</sequence>
<dbReference type="NCBIfam" id="NF001204">
    <property type="entry name" value="PRK00166.1"/>
    <property type="match status" value="1"/>
</dbReference>
<dbReference type="InterPro" id="IPR004843">
    <property type="entry name" value="Calcineurin-like_PHP"/>
</dbReference>
<gene>
    <name evidence="5 7" type="primary">apaH</name>
    <name evidence="7" type="ORF">AQUSIP_21780</name>
</gene>
<dbReference type="PANTHER" id="PTHR40942:SF4">
    <property type="entry name" value="CYTOCHROME C5"/>
    <property type="match status" value="1"/>
</dbReference>
<dbReference type="RefSeq" id="WP_148340135.1">
    <property type="nucleotide sequence ID" value="NZ_LR699119.1"/>
</dbReference>
<comment type="similarity">
    <text evidence="2 5">Belongs to the Ap4A hydrolase family.</text>
</comment>
<dbReference type="GO" id="GO:0008803">
    <property type="term" value="F:bis(5'-nucleosyl)-tetraphosphatase (symmetrical) activity"/>
    <property type="evidence" value="ECO:0007669"/>
    <property type="project" value="UniProtKB-UniRule"/>
</dbReference>
<keyword evidence="8" id="KW-1185">Reference proteome</keyword>
<proteinExistence type="inferred from homology"/>
<organism evidence="7 8">
    <name type="scientific">Aquicella siphonis</name>
    <dbReference type="NCBI Taxonomy" id="254247"/>
    <lineage>
        <taxon>Bacteria</taxon>
        <taxon>Pseudomonadati</taxon>
        <taxon>Pseudomonadota</taxon>
        <taxon>Gammaproteobacteria</taxon>
        <taxon>Legionellales</taxon>
        <taxon>Coxiellaceae</taxon>
        <taxon>Aquicella</taxon>
    </lineage>
</organism>
<dbReference type="InterPro" id="IPR004617">
    <property type="entry name" value="ApaH"/>
</dbReference>
<evidence type="ECO:0000313" key="7">
    <source>
        <dbReference type="EMBL" id="VVC76851.1"/>
    </source>
</evidence>
<evidence type="ECO:0000256" key="4">
    <source>
        <dbReference type="ARBA" id="ARBA00049417"/>
    </source>
</evidence>
<evidence type="ECO:0000256" key="1">
    <source>
        <dbReference type="ARBA" id="ARBA00003413"/>
    </source>
</evidence>
<dbReference type="Gene3D" id="3.60.21.10">
    <property type="match status" value="1"/>
</dbReference>
<evidence type="ECO:0000313" key="8">
    <source>
        <dbReference type="Proteomes" id="UP000324194"/>
    </source>
</evidence>
<accession>A0A5E4PKC8</accession>
<comment type="function">
    <text evidence="1 5">Hydrolyzes diadenosine 5',5'''-P1,P4-tetraphosphate to yield ADP.</text>
</comment>
<dbReference type="CDD" id="cd07422">
    <property type="entry name" value="MPP_ApaH"/>
    <property type="match status" value="1"/>
</dbReference>
<dbReference type="NCBIfam" id="TIGR00668">
    <property type="entry name" value="apaH"/>
    <property type="match status" value="1"/>
</dbReference>
<dbReference type="Pfam" id="PF00149">
    <property type="entry name" value="Metallophos"/>
    <property type="match status" value="1"/>
</dbReference>